<evidence type="ECO:0000256" key="2">
    <source>
        <dbReference type="ARBA" id="ARBA00022563"/>
    </source>
</evidence>
<dbReference type="EMBL" id="QETB01000004">
    <property type="protein sequence ID" value="PWF26256.1"/>
    <property type="molecule type" value="Genomic_DNA"/>
</dbReference>
<dbReference type="GO" id="GO:0005524">
    <property type="term" value="F:ATP binding"/>
    <property type="evidence" value="ECO:0007669"/>
    <property type="project" value="UniProtKB-UniRule"/>
</dbReference>
<name>A0A2V1KA64_9ACTO</name>
<gene>
    <name evidence="6" type="primary">fhs</name>
    <name evidence="7" type="ORF">DD236_07825</name>
</gene>
<organism evidence="7 8">
    <name type="scientific">Ancrocorticia populi</name>
    <dbReference type="NCBI Taxonomy" id="2175228"/>
    <lineage>
        <taxon>Bacteria</taxon>
        <taxon>Bacillati</taxon>
        <taxon>Actinomycetota</taxon>
        <taxon>Actinomycetes</taxon>
        <taxon>Actinomycetales</taxon>
        <taxon>Actinomycetaceae</taxon>
        <taxon>Ancrocorticia</taxon>
    </lineage>
</organism>
<comment type="catalytic activity">
    <reaction evidence="6">
        <text>(6S)-5,6,7,8-tetrahydrofolate + formate + ATP = (6R)-10-formyltetrahydrofolate + ADP + phosphate</text>
        <dbReference type="Rhea" id="RHEA:20221"/>
        <dbReference type="ChEBI" id="CHEBI:15740"/>
        <dbReference type="ChEBI" id="CHEBI:30616"/>
        <dbReference type="ChEBI" id="CHEBI:43474"/>
        <dbReference type="ChEBI" id="CHEBI:57453"/>
        <dbReference type="ChEBI" id="CHEBI:195366"/>
        <dbReference type="ChEBI" id="CHEBI:456216"/>
        <dbReference type="EC" id="6.3.4.3"/>
    </reaction>
</comment>
<comment type="similarity">
    <text evidence="6">Belongs to the formate--tetrahydrofolate ligase family.</text>
</comment>
<keyword evidence="5 6" id="KW-0067">ATP-binding</keyword>
<dbReference type="AlphaFoldDB" id="A0A2V1KA64"/>
<keyword evidence="3 6" id="KW-0436">Ligase</keyword>
<dbReference type="Gene3D" id="3.40.50.300">
    <property type="entry name" value="P-loop containing nucleotide triphosphate hydrolases"/>
    <property type="match status" value="1"/>
</dbReference>
<dbReference type="NCBIfam" id="NF010030">
    <property type="entry name" value="PRK13505.1"/>
    <property type="match status" value="1"/>
</dbReference>
<feature type="binding site" evidence="6">
    <location>
        <begin position="55"/>
        <end position="62"/>
    </location>
    <ligand>
        <name>ATP</name>
        <dbReference type="ChEBI" id="CHEBI:30616"/>
    </ligand>
</feature>
<proteinExistence type="inferred from homology"/>
<keyword evidence="2 6" id="KW-0554">One-carbon metabolism</keyword>
<dbReference type="Proteomes" id="UP000245283">
    <property type="component" value="Unassembled WGS sequence"/>
</dbReference>
<dbReference type="FunFam" id="3.10.410.10:FF:000001">
    <property type="entry name" value="Putative formate--tetrahydrofolate ligase"/>
    <property type="match status" value="1"/>
</dbReference>
<dbReference type="Gene3D" id="3.10.410.10">
    <property type="entry name" value="Formyltetrahydrofolate synthetase, domain 3"/>
    <property type="match status" value="1"/>
</dbReference>
<reference evidence="8" key="1">
    <citation type="submission" date="2018-05" db="EMBL/GenBank/DDBJ databases">
        <authorList>
            <person name="Li Y."/>
        </authorList>
    </citation>
    <scope>NUCLEOTIDE SEQUENCE [LARGE SCALE GENOMIC DNA]</scope>
    <source>
        <strain evidence="8">sk1b4</strain>
    </source>
</reference>
<dbReference type="PROSITE" id="PS00722">
    <property type="entry name" value="FTHFS_2"/>
    <property type="match status" value="1"/>
</dbReference>
<dbReference type="Gene3D" id="3.30.1510.10">
    <property type="entry name" value="Domain 2, N(10)-formyltetrahydrofolate synthetase"/>
    <property type="match status" value="1"/>
</dbReference>
<dbReference type="SUPFAM" id="SSF52540">
    <property type="entry name" value="P-loop containing nucleoside triphosphate hydrolases"/>
    <property type="match status" value="1"/>
</dbReference>
<protein>
    <recommendedName>
        <fullName evidence="6">Formate--tetrahydrofolate ligase</fullName>
        <ecNumber evidence="6">6.3.4.3</ecNumber>
    </recommendedName>
    <alternativeName>
        <fullName evidence="6">Formyltetrahydrofolate synthetase</fullName>
        <shortName evidence="6">FHS</shortName>
        <shortName evidence="6">FTHFS</shortName>
    </alternativeName>
</protein>
<dbReference type="GO" id="GO:0035999">
    <property type="term" value="P:tetrahydrofolate interconversion"/>
    <property type="evidence" value="ECO:0007669"/>
    <property type="project" value="UniProtKB-UniRule"/>
</dbReference>
<keyword evidence="4 6" id="KW-0547">Nucleotide-binding</keyword>
<evidence type="ECO:0000313" key="8">
    <source>
        <dbReference type="Proteomes" id="UP000245283"/>
    </source>
</evidence>
<evidence type="ECO:0000256" key="4">
    <source>
        <dbReference type="ARBA" id="ARBA00022741"/>
    </source>
</evidence>
<sequence>MNSPKTINDVATSLGIPERSVLRYGSDKAKIDLNYLLDLPERDSRLILVTAISPTPAGEGKTTTTIGLADGLRQIGVNAVMALREPSMGPVFGMKGGATGGGKAQLIPSDDINLHFTGDFAAIAEANNLLAAVVDNALHFATVEIDPRTICIRRAMDVNDRALRDVVVGLGGRTGGVTRESGFDITAASQIMATFCMATSLTDLSERLSQIVVGADFEGDDVTVADLGVTGALTAVLRDALAPNLVQSLEGSPAIVHGGPFANIAHGCNSVIATKAALGLGDVAITEAGFGADLGAEKFFDVMCRQAGLAPDLSIVVATVRALKYHGGQDLADLEKENVEAVRAGMPNLTKHVRTLQEVFGQKVLVAINQFGADTPAEIAAIEEAMGELEVDVALSNHFGEGGEGAVDLAHATVRALESPSHTTLCYSNEATLEDKAQTVVRRVYGGAGATFTRAAQRELTRLQKAGYGRLPVCIAKTQYSFSTDPKVLGAPSGFDVPIREVRLSAGAGFVVLISGSIMTMPGLPKRPSACDISVSADGTISGLH</sequence>
<keyword evidence="8" id="KW-1185">Reference proteome</keyword>
<dbReference type="InterPro" id="IPR027417">
    <property type="entry name" value="P-loop_NTPase"/>
</dbReference>
<comment type="pathway">
    <text evidence="1 6">One-carbon metabolism; tetrahydrofolate interconversion.</text>
</comment>
<dbReference type="EC" id="6.3.4.3" evidence="6"/>
<evidence type="ECO:0000256" key="6">
    <source>
        <dbReference type="HAMAP-Rule" id="MF_01543"/>
    </source>
</evidence>
<dbReference type="PROSITE" id="PS00721">
    <property type="entry name" value="FTHFS_1"/>
    <property type="match status" value="1"/>
</dbReference>
<dbReference type="GO" id="GO:0004329">
    <property type="term" value="F:formate-tetrahydrofolate ligase activity"/>
    <property type="evidence" value="ECO:0007669"/>
    <property type="project" value="UniProtKB-UniRule"/>
</dbReference>
<dbReference type="RefSeq" id="WP_109094085.1">
    <property type="nucleotide sequence ID" value="NZ_QETB01000004.1"/>
</dbReference>
<comment type="caution">
    <text evidence="7">The sequence shown here is derived from an EMBL/GenBank/DDBJ whole genome shotgun (WGS) entry which is preliminary data.</text>
</comment>
<evidence type="ECO:0000256" key="3">
    <source>
        <dbReference type="ARBA" id="ARBA00022598"/>
    </source>
</evidence>
<dbReference type="InterPro" id="IPR020628">
    <property type="entry name" value="Formate_THF_ligase_CS"/>
</dbReference>
<dbReference type="UniPathway" id="UPA00193"/>
<dbReference type="InterPro" id="IPR000559">
    <property type="entry name" value="Formate_THF_ligase"/>
</dbReference>
<evidence type="ECO:0000256" key="1">
    <source>
        <dbReference type="ARBA" id="ARBA00004777"/>
    </source>
</evidence>
<dbReference type="OrthoDB" id="9761733at2"/>
<evidence type="ECO:0000313" key="7">
    <source>
        <dbReference type="EMBL" id="PWF26256.1"/>
    </source>
</evidence>
<evidence type="ECO:0000256" key="5">
    <source>
        <dbReference type="ARBA" id="ARBA00022840"/>
    </source>
</evidence>
<dbReference type="HAMAP" id="MF_01543">
    <property type="entry name" value="FTHFS"/>
    <property type="match status" value="1"/>
</dbReference>
<dbReference type="Pfam" id="PF01268">
    <property type="entry name" value="FTHFS"/>
    <property type="match status" value="1"/>
</dbReference>
<accession>A0A2V1KA64</accession>